<evidence type="ECO:0000256" key="2">
    <source>
        <dbReference type="HAMAP-Rule" id="MF_02087"/>
    </source>
</evidence>
<name>A0A1J4SF69_9BACT</name>
<protein>
    <recommendedName>
        <fullName evidence="2">Pyridoxal phosphate homeostasis protein</fullName>
        <shortName evidence="2">PLP homeostasis protein</shortName>
    </recommendedName>
</protein>
<evidence type="ECO:0000259" key="5">
    <source>
        <dbReference type="Pfam" id="PF01168"/>
    </source>
</evidence>
<dbReference type="CDD" id="cd00635">
    <property type="entry name" value="PLPDE_III_YBL036c_like"/>
    <property type="match status" value="1"/>
</dbReference>
<evidence type="ECO:0000313" key="7">
    <source>
        <dbReference type="Proteomes" id="UP000182278"/>
    </source>
</evidence>
<dbReference type="Proteomes" id="UP000182278">
    <property type="component" value="Unassembled WGS sequence"/>
</dbReference>
<dbReference type="Gene3D" id="3.20.20.10">
    <property type="entry name" value="Alanine racemase"/>
    <property type="match status" value="1"/>
</dbReference>
<dbReference type="Pfam" id="PF01168">
    <property type="entry name" value="Ala_racemase_N"/>
    <property type="match status" value="1"/>
</dbReference>
<feature type="modified residue" description="N6-(pyridoxal phosphate)lysine" evidence="2 3">
    <location>
        <position position="25"/>
    </location>
</feature>
<dbReference type="HAMAP" id="MF_02087">
    <property type="entry name" value="PLP_homeostasis"/>
    <property type="match status" value="1"/>
</dbReference>
<organism evidence="6 7">
    <name type="scientific">Candidatus Desantisbacteria bacterium CG1_02_38_46</name>
    <dbReference type="NCBI Taxonomy" id="1817893"/>
    <lineage>
        <taxon>Bacteria</taxon>
        <taxon>Candidatus Desantisiibacteriota</taxon>
    </lineage>
</organism>
<dbReference type="NCBIfam" id="TIGR00044">
    <property type="entry name" value="YggS family pyridoxal phosphate-dependent enzyme"/>
    <property type="match status" value="1"/>
</dbReference>
<comment type="similarity">
    <text evidence="2 4">Belongs to the pyridoxal phosphate-binding protein YggS/PROSC family.</text>
</comment>
<dbReference type="PANTHER" id="PTHR10146:SF14">
    <property type="entry name" value="PYRIDOXAL PHOSPHATE HOMEOSTASIS PROTEIN"/>
    <property type="match status" value="1"/>
</dbReference>
<dbReference type="SUPFAM" id="SSF51419">
    <property type="entry name" value="PLP-binding barrel"/>
    <property type="match status" value="1"/>
</dbReference>
<dbReference type="PANTHER" id="PTHR10146">
    <property type="entry name" value="PROLINE SYNTHETASE CO-TRANSCRIBED BACTERIAL HOMOLOG PROTEIN"/>
    <property type="match status" value="1"/>
</dbReference>
<dbReference type="InterPro" id="IPR011078">
    <property type="entry name" value="PyrdxlP_homeostasis"/>
</dbReference>
<comment type="caution">
    <text evidence="6">The sequence shown here is derived from an EMBL/GenBank/DDBJ whole genome shotgun (WGS) entry which is preliminary data.</text>
</comment>
<evidence type="ECO:0000256" key="3">
    <source>
        <dbReference type="PIRSR" id="PIRSR004848-1"/>
    </source>
</evidence>
<dbReference type="InterPro" id="IPR029066">
    <property type="entry name" value="PLP-binding_barrel"/>
</dbReference>
<comment type="cofactor">
    <cofactor evidence="3">
        <name>pyridoxal 5'-phosphate</name>
        <dbReference type="ChEBI" id="CHEBI:597326"/>
    </cofactor>
</comment>
<evidence type="ECO:0000256" key="1">
    <source>
        <dbReference type="ARBA" id="ARBA00022898"/>
    </source>
</evidence>
<dbReference type="GO" id="GO:0030170">
    <property type="term" value="F:pyridoxal phosphate binding"/>
    <property type="evidence" value="ECO:0007669"/>
    <property type="project" value="UniProtKB-UniRule"/>
</dbReference>
<comment type="function">
    <text evidence="2">Pyridoxal 5'-phosphate (PLP)-binding protein, which is involved in PLP homeostasis.</text>
</comment>
<accession>A0A1J4SF69</accession>
<keyword evidence="1 2" id="KW-0663">Pyridoxal phosphate</keyword>
<dbReference type="PIRSF" id="PIRSF004848">
    <property type="entry name" value="YBL036c_PLPDEIII"/>
    <property type="match status" value="1"/>
</dbReference>
<evidence type="ECO:0000313" key="6">
    <source>
        <dbReference type="EMBL" id="OIN97330.1"/>
    </source>
</evidence>
<gene>
    <name evidence="6" type="ORF">AUJ66_03625</name>
</gene>
<dbReference type="AlphaFoldDB" id="A0A1J4SF69"/>
<proteinExistence type="inferred from homology"/>
<feature type="domain" description="Alanine racemase N-terminal" evidence="5">
    <location>
        <begin position="4"/>
        <end position="232"/>
    </location>
</feature>
<dbReference type="EMBL" id="MNUO01000052">
    <property type="protein sequence ID" value="OIN97330.1"/>
    <property type="molecule type" value="Genomic_DNA"/>
</dbReference>
<dbReference type="STRING" id="1817893.AUJ66_03625"/>
<evidence type="ECO:0000256" key="4">
    <source>
        <dbReference type="RuleBase" id="RU004514"/>
    </source>
</evidence>
<sequence length="234" mass="26280">MSIAEDYVKIRNEIPENVVIVIAAKTRTMKEIEEVIDAGATDIGENYVQEAEKIYKGLSPEKAKQVKWHMIGPLQKNKINKALGTFDVIQTIDSFEIARAIDKRVSTHGVVLHPAEAGRVWEIVPVYIEVNIAGEKTKSGIAQERVLELIELMSGLENIKVEGLMTMEPYSENPEDARPYFKKMKELFEKAKEIKMPNVDIKILSMGMSNSYKVAIEEGSNMVRIGTAIFGPRN</sequence>
<reference evidence="6 7" key="1">
    <citation type="journal article" date="2016" name="Environ. Microbiol.">
        <title>Genomic resolution of a cold subsurface aquifer community provides metabolic insights for novel microbes adapted to high CO concentrations.</title>
        <authorList>
            <person name="Probst A.J."/>
            <person name="Castelle C.J."/>
            <person name="Singh A."/>
            <person name="Brown C.T."/>
            <person name="Anantharaman K."/>
            <person name="Sharon I."/>
            <person name="Hug L.A."/>
            <person name="Burstein D."/>
            <person name="Emerson J.B."/>
            <person name="Thomas B.C."/>
            <person name="Banfield J.F."/>
        </authorList>
    </citation>
    <scope>NUCLEOTIDE SEQUENCE [LARGE SCALE GENOMIC DNA]</scope>
    <source>
        <strain evidence="6">CG1_02_38_46</strain>
    </source>
</reference>
<dbReference type="InterPro" id="IPR001608">
    <property type="entry name" value="Ala_racemase_N"/>
</dbReference>